<keyword evidence="3" id="KW-1185">Reference proteome</keyword>
<dbReference type="EMBL" id="CP009249">
    <property type="protein sequence ID" value="APT92121.1"/>
    <property type="molecule type" value="Genomic_DNA"/>
</dbReference>
<protein>
    <submittedName>
        <fullName evidence="2">Membrane protein</fullName>
    </submittedName>
</protein>
<keyword evidence="1" id="KW-1133">Transmembrane helix</keyword>
<reference evidence="2 3" key="1">
    <citation type="submission" date="2014-08" db="EMBL/GenBank/DDBJ databases">
        <title>Complete genome sequence of Corynebacterium phocae M408/89/1(T)(=DSM 44612(T)), isolated from the common seal (Phoca vitulina).</title>
        <authorList>
            <person name="Ruckert C."/>
            <person name="Albersmeier A."/>
            <person name="Winkler A."/>
            <person name="Kalinowski J."/>
        </authorList>
    </citation>
    <scope>NUCLEOTIDE SEQUENCE [LARGE SCALE GENOMIC DNA]</scope>
    <source>
        <strain evidence="2 3">M408/89/1</strain>
    </source>
</reference>
<dbReference type="Proteomes" id="UP000185491">
    <property type="component" value="Chromosome"/>
</dbReference>
<organism evidence="2 3">
    <name type="scientific">Corynebacterium phocae</name>
    <dbReference type="NCBI Taxonomy" id="161895"/>
    <lineage>
        <taxon>Bacteria</taxon>
        <taxon>Bacillati</taxon>
        <taxon>Actinomycetota</taxon>
        <taxon>Actinomycetes</taxon>
        <taxon>Mycobacteriales</taxon>
        <taxon>Corynebacteriaceae</taxon>
        <taxon>Corynebacterium</taxon>
    </lineage>
</organism>
<feature type="transmembrane region" description="Helical" evidence="1">
    <location>
        <begin position="147"/>
        <end position="167"/>
    </location>
</feature>
<evidence type="ECO:0000256" key="1">
    <source>
        <dbReference type="SAM" id="Phobius"/>
    </source>
</evidence>
<dbReference type="AlphaFoldDB" id="A0A1L7D2D0"/>
<sequence length="168" mass="18220">MHYTSWDRSKVEEPVLLIEDGPEDLAVFGQDVASVGQESWSLDVRDQEGATATSSTGAVYSLPGNFGRDKRLHANVNGTGYVFVNETGAEWIIDDEASQKVAQFCGKNSGVRKAILEFEGQASIPTDHIVALSWFARLVLEEKVEKSSTAVIVSLVLASIVALLAFFV</sequence>
<name>A0A1L7D2D0_9CORY</name>
<dbReference type="KEGG" id="cpho:CPHO_03555"/>
<keyword evidence="1" id="KW-0472">Membrane</keyword>
<dbReference type="OrthoDB" id="4418870at2"/>
<evidence type="ECO:0000313" key="3">
    <source>
        <dbReference type="Proteomes" id="UP000185491"/>
    </source>
</evidence>
<evidence type="ECO:0000313" key="2">
    <source>
        <dbReference type="EMBL" id="APT92121.1"/>
    </source>
</evidence>
<proteinExistence type="predicted"/>
<accession>A0A1L7D2D0</accession>
<dbReference type="RefSeq" id="WP_075733279.1">
    <property type="nucleotide sequence ID" value="NZ_CP009249.1"/>
</dbReference>
<dbReference type="STRING" id="161895.CPHO_03555"/>
<keyword evidence="1" id="KW-0812">Transmembrane</keyword>
<gene>
    <name evidence="2" type="ORF">CPHO_03555</name>
</gene>